<dbReference type="WBParaSite" id="PS1159_v2.g1301.t1">
    <property type="protein sequence ID" value="PS1159_v2.g1301.t1"/>
    <property type="gene ID" value="PS1159_v2.g1301"/>
</dbReference>
<name>A0AC35F242_9BILA</name>
<evidence type="ECO:0000313" key="1">
    <source>
        <dbReference type="Proteomes" id="UP000887580"/>
    </source>
</evidence>
<accession>A0AC35F242</accession>
<evidence type="ECO:0000313" key="2">
    <source>
        <dbReference type="WBParaSite" id="PS1159_v2.g1301.t1"/>
    </source>
</evidence>
<dbReference type="Proteomes" id="UP000887580">
    <property type="component" value="Unplaced"/>
</dbReference>
<protein>
    <submittedName>
        <fullName evidence="2">BTB domain-containing protein</fullName>
    </submittedName>
</protein>
<reference evidence="2" key="1">
    <citation type="submission" date="2022-11" db="UniProtKB">
        <authorList>
            <consortium name="WormBaseParasite"/>
        </authorList>
    </citation>
    <scope>IDENTIFICATION</scope>
</reference>
<proteinExistence type="predicted"/>
<organism evidence="1 2">
    <name type="scientific">Panagrolaimus sp. PS1159</name>
    <dbReference type="NCBI Taxonomy" id="55785"/>
    <lineage>
        <taxon>Eukaryota</taxon>
        <taxon>Metazoa</taxon>
        <taxon>Ecdysozoa</taxon>
        <taxon>Nematoda</taxon>
        <taxon>Chromadorea</taxon>
        <taxon>Rhabditida</taxon>
        <taxon>Tylenchina</taxon>
        <taxon>Panagrolaimomorpha</taxon>
        <taxon>Panagrolaimoidea</taxon>
        <taxon>Panagrolaimidae</taxon>
        <taxon>Panagrolaimus</taxon>
    </lineage>
</organism>
<sequence>MTDQEKFLNKWHTERLQLFLSQDQDNGFFDAVFDVEGKEIYANKILLAPLSSPLKEMFSELNHESFKIDFLYNDFFQFLIFLYSGRCNINEDNIVAMVKMAALYEVEDLRKECDEFLFSIRFSSKNVFYYFEELHSFHLPNFEDAVFQFFFKCITTLDSPEFMELKLETVHDLISTFVELQVFSEEIFTAVYRWAETRATKNQNSTKKRKLDINEVIKNELIDILPFFEFSDMSRKFLDETVVEISNVFGHKMYGRIYNDDNIINAIKRLQDSAFEDSQHDPSFEGCFWQTENIDIPKTPILKKTENVDYYLLINSAGDICVKAAQEIGENDYLVAEMITAYDFIFNNCKINIV</sequence>